<evidence type="ECO:0000313" key="3">
    <source>
        <dbReference type="Proteomes" id="UP001333818"/>
    </source>
</evidence>
<feature type="transmembrane region" description="Helical" evidence="1">
    <location>
        <begin position="12"/>
        <end position="33"/>
    </location>
</feature>
<keyword evidence="3" id="KW-1185">Reference proteome</keyword>
<keyword evidence="1" id="KW-0472">Membrane</keyword>
<feature type="transmembrane region" description="Helical" evidence="1">
    <location>
        <begin position="122"/>
        <end position="140"/>
    </location>
</feature>
<evidence type="ECO:0000313" key="2">
    <source>
        <dbReference type="EMBL" id="MEE3716104.1"/>
    </source>
</evidence>
<dbReference type="Proteomes" id="UP001333818">
    <property type="component" value="Unassembled WGS sequence"/>
</dbReference>
<name>A0AAW9PWC6_9CYAN</name>
<keyword evidence="1" id="KW-0812">Transmembrane</keyword>
<dbReference type="InterPro" id="IPR025067">
    <property type="entry name" value="DUF4079"/>
</dbReference>
<keyword evidence="1" id="KW-1133">Transmembrane helix</keyword>
<organism evidence="2 3">
    <name type="scientific">Tumidithrix elongata BACA0141</name>
    <dbReference type="NCBI Taxonomy" id="2716417"/>
    <lineage>
        <taxon>Bacteria</taxon>
        <taxon>Bacillati</taxon>
        <taxon>Cyanobacteriota</taxon>
        <taxon>Cyanophyceae</taxon>
        <taxon>Pseudanabaenales</taxon>
        <taxon>Pseudanabaenaceae</taxon>
        <taxon>Tumidithrix</taxon>
        <taxon>Tumidithrix elongata</taxon>
    </lineage>
</organism>
<feature type="transmembrane region" description="Helical" evidence="1">
    <location>
        <begin position="160"/>
        <end position="182"/>
    </location>
</feature>
<feature type="transmembrane region" description="Helical" evidence="1">
    <location>
        <begin position="194"/>
        <end position="213"/>
    </location>
</feature>
<sequence>MNLDLTDLLRLIHPIIAVAIVFPLIGIVVNMAWQTRQRRLETTGGGKSKIPPLVGPEHLKYGRWLAGGVVGLCLLGMLHPSVKYILKNNLLDKEPSQVAILALLFVATIGSLVCLFRARQRLWIVIFTVLASLGVLLLGFQDTVFARKGFGAIFRLDNEWFWSHFYFGMAATLLMIFSLAIIQDIYRDRSNRWRTVHVILNCFALLLFLAQAFTGTRDLLSIPFSWQEPYIYSCNFEFKTCPTPNK</sequence>
<accession>A0AAW9PWC6</accession>
<dbReference type="Pfam" id="PF13301">
    <property type="entry name" value="DUF4079"/>
    <property type="match status" value="1"/>
</dbReference>
<reference evidence="2" key="1">
    <citation type="submission" date="2024-01" db="EMBL/GenBank/DDBJ databases">
        <title>Bank of Algae and Cyanobacteria of the Azores (BACA) strain genomes.</title>
        <authorList>
            <person name="Luz R."/>
            <person name="Cordeiro R."/>
            <person name="Fonseca A."/>
            <person name="Goncalves V."/>
        </authorList>
    </citation>
    <scope>NUCLEOTIDE SEQUENCE</scope>
    <source>
        <strain evidence="2">BACA0141</strain>
    </source>
</reference>
<feature type="transmembrane region" description="Helical" evidence="1">
    <location>
        <begin position="98"/>
        <end position="115"/>
    </location>
</feature>
<proteinExistence type="predicted"/>
<protein>
    <submittedName>
        <fullName evidence="2">DUF4079 domain-containing protein</fullName>
    </submittedName>
</protein>
<gene>
    <name evidence="2" type="ORF">V2H45_05010</name>
</gene>
<dbReference type="EMBL" id="JAZBJZ010000012">
    <property type="protein sequence ID" value="MEE3716104.1"/>
    <property type="molecule type" value="Genomic_DNA"/>
</dbReference>
<dbReference type="AlphaFoldDB" id="A0AAW9PWC6"/>
<feature type="transmembrane region" description="Helical" evidence="1">
    <location>
        <begin position="64"/>
        <end position="86"/>
    </location>
</feature>
<evidence type="ECO:0000256" key="1">
    <source>
        <dbReference type="SAM" id="Phobius"/>
    </source>
</evidence>
<comment type="caution">
    <text evidence="2">The sequence shown here is derived from an EMBL/GenBank/DDBJ whole genome shotgun (WGS) entry which is preliminary data.</text>
</comment>